<dbReference type="InterPro" id="IPR036249">
    <property type="entry name" value="Thioredoxin-like_sf"/>
</dbReference>
<dbReference type="PROSITE" id="PS51352">
    <property type="entry name" value="THIOREDOXIN_2"/>
    <property type="match status" value="1"/>
</dbReference>
<dbReference type="Pfam" id="PF13899">
    <property type="entry name" value="Thioredoxin_7"/>
    <property type="match status" value="1"/>
</dbReference>
<dbReference type="Proteomes" id="UP000242561">
    <property type="component" value="Chromosome"/>
</dbReference>
<evidence type="ECO:0000256" key="1">
    <source>
        <dbReference type="SAM" id="MobiDB-lite"/>
    </source>
</evidence>
<protein>
    <recommendedName>
        <fullName evidence="2">Thioredoxin domain-containing protein</fullName>
    </recommendedName>
</protein>
<evidence type="ECO:0000313" key="4">
    <source>
        <dbReference type="Proteomes" id="UP000242561"/>
    </source>
</evidence>
<dbReference type="EMBL" id="CP018154">
    <property type="protein sequence ID" value="APG63845.1"/>
    <property type="molecule type" value="Genomic_DNA"/>
</dbReference>
<organism evidence="3 4">
    <name type="scientific">Sphingorhabdus lutea</name>
    <dbReference type="NCBI Taxonomy" id="1913578"/>
    <lineage>
        <taxon>Bacteria</taxon>
        <taxon>Pseudomonadati</taxon>
        <taxon>Pseudomonadota</taxon>
        <taxon>Alphaproteobacteria</taxon>
        <taxon>Sphingomonadales</taxon>
        <taxon>Sphingomonadaceae</taxon>
        <taxon>Sphingorhabdus</taxon>
    </lineage>
</organism>
<accession>A0A1L3JFC9</accession>
<keyword evidence="4" id="KW-1185">Reference proteome</keyword>
<feature type="region of interest" description="Disordered" evidence="1">
    <location>
        <begin position="1"/>
        <end position="33"/>
    </location>
</feature>
<dbReference type="STRING" id="1913578.LPB140_12030"/>
<proteinExistence type="predicted"/>
<dbReference type="Gene3D" id="3.40.30.10">
    <property type="entry name" value="Glutaredoxin"/>
    <property type="match status" value="1"/>
</dbReference>
<reference evidence="3 4" key="1">
    <citation type="submission" date="2016-11" db="EMBL/GenBank/DDBJ databases">
        <title>Sphingorhabdus sp. LPB0140, isolated from marine environment.</title>
        <authorList>
            <person name="Kim E."/>
            <person name="Yi H."/>
        </authorList>
    </citation>
    <scope>NUCLEOTIDE SEQUENCE [LARGE SCALE GENOMIC DNA]</scope>
    <source>
        <strain evidence="3 4">LPB0140</strain>
    </source>
</reference>
<evidence type="ECO:0000313" key="3">
    <source>
        <dbReference type="EMBL" id="APG63845.1"/>
    </source>
</evidence>
<dbReference type="AlphaFoldDB" id="A0A1L3JFC9"/>
<gene>
    <name evidence="3" type="ORF">LPB140_12030</name>
</gene>
<sequence>MPTQTPPAQSSSVKNNQSYPLQPMMQADSRAENPEVKAYDKNANAQTQVQRALDRAKLNGKYVIIAMGANWCHDSLAFAGWFETPRFKRLRDEKFEIVYVDVGTPQSDEGRNLDIVKRFKGKSVKNTPYVMIISPQGTLLNKKSARDWRNAASRSEADIYNYFLAFGNETRHRQQK</sequence>
<feature type="domain" description="Thioredoxin" evidence="2">
    <location>
        <begin position="25"/>
        <end position="168"/>
    </location>
</feature>
<dbReference type="SUPFAM" id="SSF52833">
    <property type="entry name" value="Thioredoxin-like"/>
    <property type="match status" value="1"/>
</dbReference>
<name>A0A1L3JFC9_9SPHN</name>
<dbReference type="InterPro" id="IPR013766">
    <property type="entry name" value="Thioredoxin_domain"/>
</dbReference>
<feature type="compositionally biased region" description="Polar residues" evidence="1">
    <location>
        <begin position="1"/>
        <end position="20"/>
    </location>
</feature>
<dbReference type="KEGG" id="sphl:LPB140_12030"/>
<evidence type="ECO:0000259" key="2">
    <source>
        <dbReference type="PROSITE" id="PS51352"/>
    </source>
</evidence>